<dbReference type="GeneID" id="23681304"/>
<dbReference type="GO" id="GO:0003676">
    <property type="term" value="F:nucleic acid binding"/>
    <property type="evidence" value="ECO:0007669"/>
    <property type="project" value="InterPro"/>
</dbReference>
<keyword evidence="1" id="KW-0540">Nuclease</keyword>
<organism evidence="1 2">
    <name type="scientific">Paracoccus phage vB_PmaS-R3</name>
    <dbReference type="NCBI Taxonomy" id="2494563"/>
    <lineage>
        <taxon>Viruses</taxon>
        <taxon>Duplodnaviria</taxon>
        <taxon>Heunggongvirae</taxon>
        <taxon>Uroviricota</taxon>
        <taxon>Caudoviricetes</taxon>
        <taxon>Zhuquevirus</taxon>
        <taxon>Zhuquevirus R3</taxon>
    </lineage>
</organism>
<keyword evidence="1" id="KW-0255">Endonuclease</keyword>
<protein>
    <submittedName>
        <fullName evidence="1">Vsr endonuclease</fullName>
    </submittedName>
</protein>
<accession>A0A0B5A593</accession>
<dbReference type="EMBL" id="KP162168">
    <property type="protein sequence ID" value="AJD83144.1"/>
    <property type="molecule type" value="Genomic_DNA"/>
</dbReference>
<evidence type="ECO:0000313" key="1">
    <source>
        <dbReference type="EMBL" id="AJD83144.1"/>
    </source>
</evidence>
<keyword evidence="1" id="KW-0378">Hydrolase</keyword>
<name>A0A0B5A593_9CAUD</name>
<dbReference type="Proteomes" id="UP000031732">
    <property type="component" value="Genome"/>
</dbReference>
<dbReference type="GO" id="GO:0004519">
    <property type="term" value="F:endonuclease activity"/>
    <property type="evidence" value="ECO:0007669"/>
    <property type="project" value="UniProtKB-KW"/>
</dbReference>
<keyword evidence="2" id="KW-1185">Reference proteome</keyword>
<dbReference type="KEGG" id="vg:23681304"/>
<proteinExistence type="predicted"/>
<dbReference type="RefSeq" id="YP_009126410.1">
    <property type="nucleotide sequence ID" value="NC_026608.1"/>
</dbReference>
<reference evidence="1 2" key="2">
    <citation type="journal article" date="2015" name="Stand. Genomic Sci.">
        <title>Complete genome sequence of Paracoccus marcusii phage vB_PmaS-R3 isolated from the South China Sea.</title>
        <authorList>
            <person name="Xu Y."/>
            <person name="Zhang R."/>
            <person name="Jiao N."/>
        </authorList>
    </citation>
    <scope>NUCLEOTIDE SEQUENCE [LARGE SCALE GENOMIC DNA]</scope>
</reference>
<dbReference type="Gene3D" id="3.40.1350.10">
    <property type="match status" value="1"/>
</dbReference>
<reference evidence="2" key="1">
    <citation type="submission" date="2014-11" db="EMBL/GenBank/DDBJ databases">
        <title>Complete genome sequence of Paracoccus marcusii phage vB_PmaS_IMEP1 isolated from the South China Sea.</title>
        <authorList>
            <person name="Xu Y."/>
            <person name="Zhang R."/>
            <person name="Jiao N."/>
        </authorList>
    </citation>
    <scope>NUCLEOTIDE SEQUENCE [LARGE SCALE GENOMIC DNA]</scope>
</reference>
<dbReference type="InterPro" id="IPR011856">
    <property type="entry name" value="tRNA_endonuc-like_dom_sf"/>
</dbReference>
<sequence>MNFDSLAKSGTEHAHQRAFFAFVNAARLGGFDFACDGPKGYTVDPEAPAMPQLALFHAIPNGGLRDKITAAKLKAEGAKAGVADTFLPVPQPLRPNPQVTSAAPWYCGLYIEFKEPGRKNHKNGGLSDAQVEFGDMVREQGYCFRAAYSWREAANLLMAYFGVDRRLETS</sequence>
<evidence type="ECO:0000313" key="2">
    <source>
        <dbReference type="Proteomes" id="UP000031732"/>
    </source>
</evidence>